<feature type="domain" description="Carbohydrate kinase FGGY C-terminal" evidence="4">
    <location>
        <begin position="271"/>
        <end position="470"/>
    </location>
</feature>
<dbReference type="AlphaFoldDB" id="A0A506UG05"/>
<sequence>MRRFVIAVDVGTASVRAGLFDSDGYMKARSVHPLDLARASARRGEYASQNIWQAVATTVRAVRAEAKTDVTDIAAIAFGATCSLVFQPAEAAPASLSRPGFDTIAWFDHRASSEAFECTATGHDLLSHIGDVMSPEMQIPKLMWARRNRPDLLSKGGNVFDLADFLTFRATGSARRSISTLASKWTYRPETPSGWASDFLKTVGLKDLPERDGLDRPPLAVGSPAGTLTAQAACDLGLDQTVIVAPGMVDAYAGALGVLPPPEPGKPSPLALIGGTSSCLVGQSAVPCHGKSLWGPFFSALYDGAYLVEAGQSATGGLLNHLLEASSAGGTASEALHDRVIARIAALRATEGDSFAAGIDILPDFHGNRSPFADPAMTGMIAGLTLDRSFDGLCRLYFRALVAIALGLKQVINVMAEAGLATDTLFLAGGHARNPLLREIYPDVTGRKLVLAREKDAVLLGSAINAASAAGLHPGLKAAAAAMQASEMTVTPDPVRSRLYERDMQRLLILQACQAQLRTI</sequence>
<proteinExistence type="predicted"/>
<gene>
    <name evidence="5" type="ORF">FJU08_04590</name>
</gene>
<dbReference type="GO" id="GO:0005737">
    <property type="term" value="C:cytoplasm"/>
    <property type="evidence" value="ECO:0007669"/>
    <property type="project" value="TreeGrafter"/>
</dbReference>
<dbReference type="PANTHER" id="PTHR43435">
    <property type="entry name" value="RIBULOKINASE"/>
    <property type="match status" value="1"/>
</dbReference>
<dbReference type="OrthoDB" id="9805576at2"/>
<dbReference type="RefSeq" id="WP_141147802.1">
    <property type="nucleotide sequence ID" value="NZ_VHLG01000002.1"/>
</dbReference>
<dbReference type="InterPro" id="IPR018485">
    <property type="entry name" value="FGGY_C"/>
</dbReference>
<accession>A0A506UG05</accession>
<comment type="caution">
    <text evidence="5">The sequence shown here is derived from an EMBL/GenBank/DDBJ whole genome shotgun (WGS) entry which is preliminary data.</text>
</comment>
<dbReference type="PIRSF" id="PIRSF000538">
    <property type="entry name" value="GlpK"/>
    <property type="match status" value="1"/>
</dbReference>
<keyword evidence="2 5" id="KW-0418">Kinase</keyword>
<dbReference type="Gene3D" id="3.30.420.40">
    <property type="match status" value="1"/>
</dbReference>
<reference evidence="5 6" key="1">
    <citation type="submission" date="2019-06" db="EMBL/GenBank/DDBJ databases">
        <authorList>
            <person name="Li M."/>
        </authorList>
    </citation>
    <scope>NUCLEOTIDE SEQUENCE [LARGE SCALE GENOMIC DNA]</scope>
    <source>
        <strain evidence="5 6">BGMRC2036</strain>
    </source>
</reference>
<feature type="domain" description="Carbohydrate kinase FGGY N-terminal" evidence="3">
    <location>
        <begin position="5"/>
        <end position="257"/>
    </location>
</feature>
<evidence type="ECO:0000256" key="1">
    <source>
        <dbReference type="ARBA" id="ARBA00022679"/>
    </source>
</evidence>
<evidence type="ECO:0000313" key="5">
    <source>
        <dbReference type="EMBL" id="TPW32291.1"/>
    </source>
</evidence>
<evidence type="ECO:0000259" key="3">
    <source>
        <dbReference type="Pfam" id="PF00370"/>
    </source>
</evidence>
<organism evidence="5 6">
    <name type="scientific">Martelella alba</name>
    <dbReference type="NCBI Taxonomy" id="2590451"/>
    <lineage>
        <taxon>Bacteria</taxon>
        <taxon>Pseudomonadati</taxon>
        <taxon>Pseudomonadota</taxon>
        <taxon>Alphaproteobacteria</taxon>
        <taxon>Hyphomicrobiales</taxon>
        <taxon>Aurantimonadaceae</taxon>
        <taxon>Martelella</taxon>
    </lineage>
</organism>
<dbReference type="GO" id="GO:0019321">
    <property type="term" value="P:pentose metabolic process"/>
    <property type="evidence" value="ECO:0007669"/>
    <property type="project" value="TreeGrafter"/>
</dbReference>
<dbReference type="Pfam" id="PF02782">
    <property type="entry name" value="FGGY_C"/>
    <property type="match status" value="1"/>
</dbReference>
<dbReference type="Proteomes" id="UP000318801">
    <property type="component" value="Unassembled WGS sequence"/>
</dbReference>
<evidence type="ECO:0000256" key="2">
    <source>
        <dbReference type="ARBA" id="ARBA00022777"/>
    </source>
</evidence>
<dbReference type="Gene3D" id="1.20.58.2240">
    <property type="match status" value="1"/>
</dbReference>
<keyword evidence="1" id="KW-0808">Transferase</keyword>
<dbReference type="EMBL" id="VHLG01000002">
    <property type="protein sequence ID" value="TPW32291.1"/>
    <property type="molecule type" value="Genomic_DNA"/>
</dbReference>
<dbReference type="InterPro" id="IPR000577">
    <property type="entry name" value="Carb_kinase_FGGY"/>
</dbReference>
<evidence type="ECO:0000259" key="4">
    <source>
        <dbReference type="Pfam" id="PF02782"/>
    </source>
</evidence>
<name>A0A506UG05_9HYPH</name>
<dbReference type="Pfam" id="PF00370">
    <property type="entry name" value="FGGY_N"/>
    <property type="match status" value="1"/>
</dbReference>
<dbReference type="PANTHER" id="PTHR43435:SF4">
    <property type="entry name" value="FGGY CARBOHYDRATE KINASE DOMAIN-CONTAINING PROTEIN"/>
    <property type="match status" value="1"/>
</dbReference>
<dbReference type="InterPro" id="IPR018484">
    <property type="entry name" value="FGGY_N"/>
</dbReference>
<evidence type="ECO:0000313" key="6">
    <source>
        <dbReference type="Proteomes" id="UP000318801"/>
    </source>
</evidence>
<dbReference type="SUPFAM" id="SSF53067">
    <property type="entry name" value="Actin-like ATPase domain"/>
    <property type="match status" value="2"/>
</dbReference>
<keyword evidence="6" id="KW-1185">Reference proteome</keyword>
<dbReference type="InterPro" id="IPR043129">
    <property type="entry name" value="ATPase_NBD"/>
</dbReference>
<dbReference type="GO" id="GO:0019150">
    <property type="term" value="F:D-ribulokinase activity"/>
    <property type="evidence" value="ECO:0007669"/>
    <property type="project" value="TreeGrafter"/>
</dbReference>
<protein>
    <submittedName>
        <fullName evidence="5">Ribulokinase</fullName>
    </submittedName>
</protein>